<feature type="domain" description="ATP-dependent DNA ligase family profile" evidence="5">
    <location>
        <begin position="103"/>
        <end position="226"/>
    </location>
</feature>
<dbReference type="AlphaFoldDB" id="A0A1J0VYM6"/>
<dbReference type="GO" id="GO:0003910">
    <property type="term" value="F:DNA ligase (ATP) activity"/>
    <property type="evidence" value="ECO:0007669"/>
    <property type="project" value="UniProtKB-EC"/>
</dbReference>
<dbReference type="Gene3D" id="3.30.470.30">
    <property type="entry name" value="DNA ligase/mRNA capping enzyme"/>
    <property type="match status" value="1"/>
</dbReference>
<dbReference type="SUPFAM" id="SSF56091">
    <property type="entry name" value="DNA ligase/mRNA capping enzyme, catalytic domain"/>
    <property type="match status" value="1"/>
</dbReference>
<dbReference type="EC" id="6.5.1.1" evidence="2"/>
<keyword evidence="7" id="KW-1185">Reference proteome</keyword>
<organism evidence="6 7">
    <name type="scientific">Nocardia mangyaensis</name>
    <dbReference type="NCBI Taxonomy" id="2213200"/>
    <lineage>
        <taxon>Bacteria</taxon>
        <taxon>Bacillati</taxon>
        <taxon>Actinomycetota</taxon>
        <taxon>Actinomycetes</taxon>
        <taxon>Mycobacteriales</taxon>
        <taxon>Nocardiaceae</taxon>
        <taxon>Nocardia</taxon>
    </lineage>
</organism>
<dbReference type="SUPFAM" id="SSF50249">
    <property type="entry name" value="Nucleic acid-binding proteins"/>
    <property type="match status" value="1"/>
</dbReference>
<dbReference type="InterPro" id="IPR012310">
    <property type="entry name" value="DNA_ligase_ATP-dep_cent"/>
</dbReference>
<sequence>MTRLPHYAAMLATAGQLPVDDGRWGYEMKYDGIRAIAYVDDGLRLESRNGNDITVAWPELTGLAPAEPGFVVDGEIVIEHAGRSSFQALAPRMHQRNPATIRALAETTPATYMIFDLLHIGDRSLIELPYAQRRELLERIGLAGPHWRIPHLLPGPAADALAVSKELGAEGIICKRRESWYLPGQRSPAWTKIKNVSHQEVVVIGWKTGAGRRAGQIGSLLVAVPDDRGSLEYAGSVGTGFTAAMLADLRERLTPLQQPDPPIPGLGPTPDAVAWVRPALIGEVAFTEWTGDGRLRHPSWRGLRLDKDLDEIETPTGRP</sequence>
<dbReference type="PANTHER" id="PTHR45674:SF4">
    <property type="entry name" value="DNA LIGASE 1"/>
    <property type="match status" value="1"/>
</dbReference>
<dbReference type="KEGG" id="nsl:BOX37_27860"/>
<name>A0A1J0VYM6_9NOCA</name>
<dbReference type="InterPro" id="IPR050191">
    <property type="entry name" value="ATP-dep_DNA_ligase"/>
</dbReference>
<dbReference type="CDD" id="cd07906">
    <property type="entry name" value="Adenylation_DNA_ligase_LigD_LigC"/>
    <property type="match status" value="1"/>
</dbReference>
<dbReference type="Pfam" id="PF04679">
    <property type="entry name" value="DNA_ligase_A_C"/>
    <property type="match status" value="1"/>
</dbReference>
<dbReference type="EMBL" id="CP018082">
    <property type="protein sequence ID" value="APE37110.1"/>
    <property type="molecule type" value="Genomic_DNA"/>
</dbReference>
<dbReference type="PROSITE" id="PS50160">
    <property type="entry name" value="DNA_LIGASE_A3"/>
    <property type="match status" value="1"/>
</dbReference>
<proteinExistence type="inferred from homology"/>
<dbReference type="GO" id="GO:0006281">
    <property type="term" value="P:DNA repair"/>
    <property type="evidence" value="ECO:0007669"/>
    <property type="project" value="InterPro"/>
</dbReference>
<dbReference type="Gene3D" id="3.30.1490.70">
    <property type="match status" value="1"/>
</dbReference>
<dbReference type="Proteomes" id="UP000183810">
    <property type="component" value="Chromosome"/>
</dbReference>
<evidence type="ECO:0000313" key="6">
    <source>
        <dbReference type="EMBL" id="APE37110.1"/>
    </source>
</evidence>
<evidence type="ECO:0000256" key="2">
    <source>
        <dbReference type="ARBA" id="ARBA00012727"/>
    </source>
</evidence>
<dbReference type="InterPro" id="IPR012309">
    <property type="entry name" value="DNA_ligase_ATP-dep_C"/>
</dbReference>
<evidence type="ECO:0000256" key="3">
    <source>
        <dbReference type="ARBA" id="ARBA00022598"/>
    </source>
</evidence>
<evidence type="ECO:0000313" key="7">
    <source>
        <dbReference type="Proteomes" id="UP000183810"/>
    </source>
</evidence>
<dbReference type="InterPro" id="IPR012340">
    <property type="entry name" value="NA-bd_OB-fold"/>
</dbReference>
<dbReference type="NCBIfam" id="TIGR02779">
    <property type="entry name" value="NHEJ_ligase_lig"/>
    <property type="match status" value="1"/>
</dbReference>
<dbReference type="Gene3D" id="2.40.50.140">
    <property type="entry name" value="Nucleic acid-binding proteins"/>
    <property type="match status" value="1"/>
</dbReference>
<dbReference type="GO" id="GO:0006310">
    <property type="term" value="P:DNA recombination"/>
    <property type="evidence" value="ECO:0007669"/>
    <property type="project" value="InterPro"/>
</dbReference>
<gene>
    <name evidence="6" type="ORF">BOX37_27860</name>
</gene>
<comment type="catalytic activity">
    <reaction evidence="4">
        <text>ATP + (deoxyribonucleotide)n-3'-hydroxyl + 5'-phospho-(deoxyribonucleotide)m = (deoxyribonucleotide)n+m + AMP + diphosphate.</text>
        <dbReference type="EC" id="6.5.1.1"/>
    </reaction>
</comment>
<dbReference type="GO" id="GO:0005524">
    <property type="term" value="F:ATP binding"/>
    <property type="evidence" value="ECO:0007669"/>
    <property type="project" value="InterPro"/>
</dbReference>
<dbReference type="Pfam" id="PF01068">
    <property type="entry name" value="DNA_ligase_A_M"/>
    <property type="match status" value="1"/>
</dbReference>
<reference evidence="6" key="1">
    <citation type="submission" date="2016-11" db="EMBL/GenBank/DDBJ databases">
        <authorList>
            <person name="Jaros S."/>
            <person name="Januszkiewicz K."/>
            <person name="Wedrychowicz H."/>
        </authorList>
    </citation>
    <scope>NUCLEOTIDE SEQUENCE [LARGE SCALE GENOMIC DNA]</scope>
    <source>
        <strain evidence="6">Y48</strain>
    </source>
</reference>
<accession>A0A1J0VYM6</accession>
<dbReference type="InterPro" id="IPR014146">
    <property type="entry name" value="LigD_ligase_dom"/>
</dbReference>
<dbReference type="PANTHER" id="PTHR45674">
    <property type="entry name" value="DNA LIGASE 1/3 FAMILY MEMBER"/>
    <property type="match status" value="1"/>
</dbReference>
<dbReference type="CDD" id="cd07971">
    <property type="entry name" value="OBF_DNA_ligase_LigD"/>
    <property type="match status" value="1"/>
</dbReference>
<evidence type="ECO:0000256" key="4">
    <source>
        <dbReference type="ARBA" id="ARBA00034003"/>
    </source>
</evidence>
<keyword evidence="3" id="KW-0436">Ligase</keyword>
<evidence type="ECO:0000256" key="1">
    <source>
        <dbReference type="ARBA" id="ARBA00007572"/>
    </source>
</evidence>
<comment type="similarity">
    <text evidence="1">Belongs to the ATP-dependent DNA ligase family.</text>
</comment>
<protein>
    <recommendedName>
        <fullName evidence="2">DNA ligase (ATP)</fullName>
        <ecNumber evidence="2">6.5.1.1</ecNumber>
    </recommendedName>
</protein>
<dbReference type="RefSeq" id="WP_071930279.1">
    <property type="nucleotide sequence ID" value="NZ_CP018082.1"/>
</dbReference>
<evidence type="ECO:0000259" key="5">
    <source>
        <dbReference type="PROSITE" id="PS50160"/>
    </source>
</evidence>